<evidence type="ECO:0000256" key="3">
    <source>
        <dbReference type="ARBA" id="ARBA00022692"/>
    </source>
</evidence>
<comment type="subcellular location">
    <subcellularLocation>
        <location evidence="1">Cell membrane</location>
        <topology evidence="1">Multi-pass membrane protein</topology>
    </subcellularLocation>
</comment>
<gene>
    <name evidence="7" type="ORF">EV146_1041</name>
</gene>
<organism evidence="7 8">
    <name type="scientific">Mesobacillus foraminis</name>
    <dbReference type="NCBI Taxonomy" id="279826"/>
    <lineage>
        <taxon>Bacteria</taxon>
        <taxon>Bacillati</taxon>
        <taxon>Bacillota</taxon>
        <taxon>Bacilli</taxon>
        <taxon>Bacillales</taxon>
        <taxon>Bacillaceae</taxon>
        <taxon>Mesobacillus</taxon>
    </lineage>
</organism>
<dbReference type="Proteomes" id="UP000295689">
    <property type="component" value="Unassembled WGS sequence"/>
</dbReference>
<evidence type="ECO:0000256" key="6">
    <source>
        <dbReference type="SAM" id="Phobius"/>
    </source>
</evidence>
<keyword evidence="2" id="KW-1003">Cell membrane</keyword>
<name>A0A4R2BGC6_9BACI</name>
<dbReference type="InterPro" id="IPR005538">
    <property type="entry name" value="LrgA/CidA"/>
</dbReference>
<keyword evidence="4 6" id="KW-1133">Transmembrane helix</keyword>
<dbReference type="PANTHER" id="PTHR33931:SF2">
    <property type="entry name" value="HOLIN-LIKE PROTEIN CIDA"/>
    <property type="match status" value="1"/>
</dbReference>
<feature type="transmembrane region" description="Helical" evidence="6">
    <location>
        <begin position="65"/>
        <end position="83"/>
    </location>
</feature>
<dbReference type="GO" id="GO:0005886">
    <property type="term" value="C:plasma membrane"/>
    <property type="evidence" value="ECO:0007669"/>
    <property type="project" value="UniProtKB-SubCell"/>
</dbReference>
<sequence length="129" mass="14607">MNFVWLRQFFILTAFLLLGYGIVNIFQIPLPASVAGMILLLLTLVTGVIKLEWIEMVSSFQVKHLTLLLIPPIVGLFISRNFLGIVQWPVLVIIIVSSISSLLGTAFTVEFYEKMKRSIPVRRIFGDLK</sequence>
<dbReference type="AlphaFoldDB" id="A0A4R2BGC6"/>
<evidence type="ECO:0000256" key="2">
    <source>
        <dbReference type="ARBA" id="ARBA00022475"/>
    </source>
</evidence>
<dbReference type="RefSeq" id="WP_132003809.1">
    <property type="nucleotide sequence ID" value="NZ_JABUHM010000009.1"/>
</dbReference>
<accession>A0A4R2BGC6</accession>
<dbReference type="EMBL" id="SLVV01000004">
    <property type="protein sequence ID" value="TCN25896.1"/>
    <property type="molecule type" value="Genomic_DNA"/>
</dbReference>
<dbReference type="PANTHER" id="PTHR33931">
    <property type="entry name" value="HOLIN-LIKE PROTEIN CIDA-RELATED"/>
    <property type="match status" value="1"/>
</dbReference>
<evidence type="ECO:0000256" key="5">
    <source>
        <dbReference type="ARBA" id="ARBA00023136"/>
    </source>
</evidence>
<comment type="caution">
    <text evidence="7">The sequence shown here is derived from an EMBL/GenBank/DDBJ whole genome shotgun (WGS) entry which is preliminary data.</text>
</comment>
<dbReference type="Pfam" id="PF03788">
    <property type="entry name" value="LrgA"/>
    <property type="match status" value="1"/>
</dbReference>
<feature type="transmembrane region" description="Helical" evidence="6">
    <location>
        <begin position="34"/>
        <end position="53"/>
    </location>
</feature>
<proteinExistence type="predicted"/>
<keyword evidence="5 6" id="KW-0472">Membrane</keyword>
<evidence type="ECO:0000256" key="4">
    <source>
        <dbReference type="ARBA" id="ARBA00022989"/>
    </source>
</evidence>
<evidence type="ECO:0000256" key="1">
    <source>
        <dbReference type="ARBA" id="ARBA00004651"/>
    </source>
</evidence>
<keyword evidence="8" id="KW-1185">Reference proteome</keyword>
<protein>
    <submittedName>
        <fullName evidence="7">Holin-like protein</fullName>
    </submittedName>
</protein>
<feature type="transmembrane region" description="Helical" evidence="6">
    <location>
        <begin position="9"/>
        <end position="28"/>
    </location>
</feature>
<feature type="transmembrane region" description="Helical" evidence="6">
    <location>
        <begin position="89"/>
        <end position="112"/>
    </location>
</feature>
<keyword evidence="3 6" id="KW-0812">Transmembrane</keyword>
<reference evidence="7 8" key="1">
    <citation type="journal article" date="2015" name="Stand. Genomic Sci.">
        <title>Genomic Encyclopedia of Bacterial and Archaeal Type Strains, Phase III: the genomes of soil and plant-associated and newly described type strains.</title>
        <authorList>
            <person name="Whitman W.B."/>
            <person name="Woyke T."/>
            <person name="Klenk H.P."/>
            <person name="Zhou Y."/>
            <person name="Lilburn T.G."/>
            <person name="Beck B.J."/>
            <person name="De Vos P."/>
            <person name="Vandamme P."/>
            <person name="Eisen J.A."/>
            <person name="Garrity G."/>
            <person name="Hugenholtz P."/>
            <person name="Kyrpides N.C."/>
        </authorList>
    </citation>
    <scope>NUCLEOTIDE SEQUENCE [LARGE SCALE GENOMIC DNA]</scope>
    <source>
        <strain evidence="7 8">CV53</strain>
    </source>
</reference>
<evidence type="ECO:0000313" key="8">
    <source>
        <dbReference type="Proteomes" id="UP000295689"/>
    </source>
</evidence>
<evidence type="ECO:0000313" key="7">
    <source>
        <dbReference type="EMBL" id="TCN25896.1"/>
    </source>
</evidence>